<dbReference type="PROSITE" id="PS51272">
    <property type="entry name" value="SLH"/>
    <property type="match status" value="2"/>
</dbReference>
<keyword evidence="1" id="KW-0677">Repeat</keyword>
<keyword evidence="2" id="KW-0732">Signal</keyword>
<dbReference type="InterPro" id="IPR001119">
    <property type="entry name" value="SLH_dom"/>
</dbReference>
<dbReference type="AlphaFoldDB" id="A0A9D1RTM7"/>
<dbReference type="Proteomes" id="UP000824192">
    <property type="component" value="Unassembled WGS sequence"/>
</dbReference>
<organism evidence="4 5">
    <name type="scientific">Candidatus Flavonifractor merdipullorum</name>
    <dbReference type="NCBI Taxonomy" id="2838590"/>
    <lineage>
        <taxon>Bacteria</taxon>
        <taxon>Bacillati</taxon>
        <taxon>Bacillota</taxon>
        <taxon>Clostridia</taxon>
        <taxon>Eubacteriales</taxon>
        <taxon>Oscillospiraceae</taxon>
        <taxon>Flavonifractor</taxon>
    </lineage>
</organism>
<reference evidence="4" key="1">
    <citation type="journal article" date="2021" name="PeerJ">
        <title>Extensive microbial diversity within the chicken gut microbiome revealed by metagenomics and culture.</title>
        <authorList>
            <person name="Gilroy R."/>
            <person name="Ravi A."/>
            <person name="Getino M."/>
            <person name="Pursley I."/>
            <person name="Horton D.L."/>
            <person name="Alikhan N.F."/>
            <person name="Baker D."/>
            <person name="Gharbi K."/>
            <person name="Hall N."/>
            <person name="Watson M."/>
            <person name="Adriaenssens E.M."/>
            <person name="Foster-Nyarko E."/>
            <person name="Jarju S."/>
            <person name="Secka A."/>
            <person name="Antonio M."/>
            <person name="Oren A."/>
            <person name="Chaudhuri R.R."/>
            <person name="La Ragione R."/>
            <person name="Hildebrand F."/>
            <person name="Pallen M.J."/>
        </authorList>
    </citation>
    <scope>NUCLEOTIDE SEQUENCE</scope>
    <source>
        <strain evidence="4">ChiGjej6B6-1540</strain>
    </source>
</reference>
<feature type="chain" id="PRO_5039667202" evidence="2">
    <location>
        <begin position="27"/>
        <end position="773"/>
    </location>
</feature>
<gene>
    <name evidence="4" type="ORF">H9868_02390</name>
</gene>
<reference evidence="4" key="2">
    <citation type="submission" date="2021-04" db="EMBL/GenBank/DDBJ databases">
        <authorList>
            <person name="Gilroy R."/>
        </authorList>
    </citation>
    <scope>NUCLEOTIDE SEQUENCE</scope>
    <source>
        <strain evidence="4">ChiGjej6B6-1540</strain>
    </source>
</reference>
<feature type="domain" description="SLH" evidence="3">
    <location>
        <begin position="24"/>
        <end position="87"/>
    </location>
</feature>
<sequence length="773" mass="82566">MNGKRLTAMITAAALTASLAMVPASAASFTDLKGHWSQTDVEYLAGEGVIQGYNDGTFKPDAVMSAVEALLFCARVTGLEESVQKEIAQDWADTLKEILPASMQSWASQELAVCLETGILSVEELKDLADNDALLQSMERQEVARCLVRAIQMAPMAQQLDEVRLDYADQSQIDPDLRCYVYVLDTYGIVKGNDKNQFLPTGGVTRAEMATLLRRSLDFMDERGVVVELPGYTDYDWTGGVITSVTEGKEGATILTLEDDLLGEQSVTVPFKAAIYDNNMESDADALKTGSYVRINFDEDGQAQSVRIGGKLTTVSGTVTDFDGQYLTVKSGTQTVTLKMDRFTAVQVGNRLGGLSMLDPDSGYTTAVCRVDSLGHPAGVQLSGGSRQESGVISQVVTDASGKATTLYLSGFDGVKTPYTLSSSAAVTVNGVSGTLKTSYAGDFVTVKVSNDNDQLLSVSVDTVSDYIQGSIQGMSYSKDPNTVTVLNFATDKSATYNLSDDAQITYEGKKVAFRDLSRNQFVTIRLSGKEVDLINAWPGSSTVSGTVTAISYGVTTSIDVTLADGTVRTYDIDLSNPPEIYRDKKVSSIDKLRTGDQVELTIRYNQVSEIEATAQSANATGTITAITMDSSGTTITVEMTGGGSKTYLVTDSVSVTQNGKAIAVSSLKPGYQIAMVLDGDRVQSIEVERTSGSSTQFVATVLYVNTSDKTILLQRTDAQGSTGLITVDVSDAEVLSASGSELYLKDLAAGDRVQIFGEYSGLDFAATIVIRT</sequence>
<evidence type="ECO:0000256" key="2">
    <source>
        <dbReference type="SAM" id="SignalP"/>
    </source>
</evidence>
<evidence type="ECO:0000256" key="1">
    <source>
        <dbReference type="ARBA" id="ARBA00022737"/>
    </source>
</evidence>
<protein>
    <submittedName>
        <fullName evidence="4">S-layer homology domain-containing protein</fullName>
    </submittedName>
</protein>
<dbReference type="Pfam" id="PF00395">
    <property type="entry name" value="SLH"/>
    <property type="match status" value="2"/>
</dbReference>
<comment type="caution">
    <text evidence="4">The sequence shown here is derived from an EMBL/GenBank/DDBJ whole genome shotgun (WGS) entry which is preliminary data.</text>
</comment>
<evidence type="ECO:0000313" key="5">
    <source>
        <dbReference type="Proteomes" id="UP000824192"/>
    </source>
</evidence>
<evidence type="ECO:0000259" key="3">
    <source>
        <dbReference type="PROSITE" id="PS51272"/>
    </source>
</evidence>
<proteinExistence type="predicted"/>
<feature type="domain" description="SLH" evidence="3">
    <location>
        <begin position="164"/>
        <end position="227"/>
    </location>
</feature>
<feature type="signal peptide" evidence="2">
    <location>
        <begin position="1"/>
        <end position="26"/>
    </location>
</feature>
<name>A0A9D1RTM7_9FIRM</name>
<accession>A0A9D1RTM7</accession>
<evidence type="ECO:0000313" key="4">
    <source>
        <dbReference type="EMBL" id="HIW93370.1"/>
    </source>
</evidence>
<dbReference type="EMBL" id="DXGA01000050">
    <property type="protein sequence ID" value="HIW93370.1"/>
    <property type="molecule type" value="Genomic_DNA"/>
</dbReference>